<feature type="region of interest" description="Disordered" evidence="1">
    <location>
        <begin position="87"/>
        <end position="121"/>
    </location>
</feature>
<dbReference type="Proteomes" id="UP000325849">
    <property type="component" value="Unassembled WGS sequence"/>
</dbReference>
<accession>A0A5N8V899</accession>
<dbReference type="AlphaFoldDB" id="A0A5N8V899"/>
<evidence type="ECO:0000256" key="1">
    <source>
        <dbReference type="SAM" id="MobiDB-lite"/>
    </source>
</evidence>
<gene>
    <name evidence="2" type="ORF">FNH09_08405</name>
</gene>
<keyword evidence="3" id="KW-1185">Reference proteome</keyword>
<reference evidence="2 3" key="1">
    <citation type="submission" date="2019-07" db="EMBL/GenBank/DDBJ databases">
        <title>New species of Amycolatopsis and Streptomyces.</title>
        <authorList>
            <person name="Duangmal K."/>
            <person name="Teo W.F.A."/>
            <person name="Lipun K."/>
        </authorList>
    </citation>
    <scope>NUCLEOTIDE SEQUENCE [LARGE SCALE GENOMIC DNA]</scope>
    <source>
        <strain evidence="2 3">NBRC 109810</strain>
    </source>
</reference>
<organism evidence="2 3">
    <name type="scientific">Streptomyces adustus</name>
    <dbReference type="NCBI Taxonomy" id="1609272"/>
    <lineage>
        <taxon>Bacteria</taxon>
        <taxon>Bacillati</taxon>
        <taxon>Actinomycetota</taxon>
        <taxon>Actinomycetes</taxon>
        <taxon>Kitasatosporales</taxon>
        <taxon>Streptomycetaceae</taxon>
        <taxon>Streptomyces</taxon>
    </lineage>
</organism>
<feature type="compositionally biased region" description="Basic and acidic residues" evidence="1">
    <location>
        <begin position="97"/>
        <end position="113"/>
    </location>
</feature>
<dbReference type="EMBL" id="VJZD01000023">
    <property type="protein sequence ID" value="MPY31319.1"/>
    <property type="molecule type" value="Genomic_DNA"/>
</dbReference>
<comment type="caution">
    <text evidence="2">The sequence shown here is derived from an EMBL/GenBank/DDBJ whole genome shotgun (WGS) entry which is preliminary data.</text>
</comment>
<sequence length="121" mass="13420">MSGEPNEEVERAMDALEGLFKNTEDPAERFKRLSELLEGWPDLHQGVRLLRQQAGEQLYKGGQGMTYGAIGDLIGVTESRARHIVKGITNPSRQKRKAEEEEAKRAERERRAGTDGGEAGA</sequence>
<evidence type="ECO:0000313" key="3">
    <source>
        <dbReference type="Proteomes" id="UP000325849"/>
    </source>
</evidence>
<name>A0A5N8V899_9ACTN</name>
<evidence type="ECO:0000313" key="2">
    <source>
        <dbReference type="EMBL" id="MPY31319.1"/>
    </source>
</evidence>
<protein>
    <submittedName>
        <fullName evidence="2">Uncharacterized protein</fullName>
    </submittedName>
</protein>
<proteinExistence type="predicted"/>